<protein>
    <recommendedName>
        <fullName evidence="9">Thiamine-phosphate synthase</fullName>
        <shortName evidence="9">TP synthase</shortName>
        <shortName evidence="9">TPS</shortName>
        <ecNumber evidence="9">2.5.1.3</ecNumber>
    </recommendedName>
    <alternativeName>
        <fullName evidence="9">Thiamine-phosphate pyrophosphorylase</fullName>
        <shortName evidence="9">TMP pyrophosphorylase</shortName>
        <shortName evidence="9">TMP-PPase</shortName>
    </alternativeName>
</protein>
<dbReference type="RefSeq" id="WP_284279239.1">
    <property type="nucleotide sequence ID" value="NZ_BSOJ01000001.1"/>
</dbReference>
<sequence>MIEGIYAITPSGLDENRLLESAEAVLEAGVATLQLREKGLAHDLWIQRAQSLANLCAKYGALFVLNDAPADVLSVLVQQGELDEAHFAVHVGRDDLSIAQLKGLLGERVRVGVSCYNDWSLAEQATAEGALYVAFGAVYPSSTKPLAVQAPLSLFGQARANAYNSVAIGGIGLGHLRALAEAGADAVAVISGLFGASGPTEDLLEPEQIGSEASRWIEEFETWRSRA</sequence>
<reference evidence="12" key="1">
    <citation type="journal article" date="2019" name="Int. J. Syst. Evol. Microbiol.">
        <title>The Global Catalogue of Microorganisms (GCM) 10K type strain sequencing project: providing services to taxonomists for standard genome sequencing and annotation.</title>
        <authorList>
            <consortium name="The Broad Institute Genomics Platform"/>
            <consortium name="The Broad Institute Genome Sequencing Center for Infectious Disease"/>
            <person name="Wu L."/>
            <person name="Ma J."/>
        </authorList>
    </citation>
    <scope>NUCLEOTIDE SEQUENCE [LARGE SCALE GENOMIC DNA]</scope>
    <source>
        <strain evidence="12">NBRC 105857</strain>
    </source>
</reference>
<comment type="caution">
    <text evidence="11">The sequence shown here is derived from an EMBL/GenBank/DDBJ whole genome shotgun (WGS) entry which is preliminary data.</text>
</comment>
<evidence type="ECO:0000313" key="11">
    <source>
        <dbReference type="EMBL" id="GLR24960.1"/>
    </source>
</evidence>
<feature type="binding site" evidence="9">
    <location>
        <position position="170"/>
    </location>
    <ligand>
        <name>2-[(2R,5Z)-2-carboxy-4-methylthiazol-5(2H)-ylidene]ethyl phosphate</name>
        <dbReference type="ChEBI" id="CHEBI:62899"/>
    </ligand>
</feature>
<comment type="pathway">
    <text evidence="1 9">Cofactor biosynthesis; thiamine diphosphate biosynthesis; thiamine phosphate from 4-amino-2-methyl-5-diphosphomethylpyrimidine and 4-methyl-5-(2-phosphoethyl)-thiazole: step 1/1.</text>
</comment>
<comment type="function">
    <text evidence="9">Condenses 4-methyl-5-(beta-hydroxyethyl)thiazole monophosphate (THZ-P) and 2-methyl-4-amino-5-hydroxymethyl pyrimidine pyrophosphate (HMP-PP) to form thiamine monophosphate (TMP).</text>
</comment>
<comment type="catalytic activity">
    <reaction evidence="7 9">
        <text>2-(2-carboxy-4-methylthiazol-5-yl)ethyl phosphate + 4-amino-2-methyl-5-(diphosphooxymethyl)pyrimidine + 2 H(+) = thiamine phosphate + CO2 + diphosphate</text>
        <dbReference type="Rhea" id="RHEA:47848"/>
        <dbReference type="ChEBI" id="CHEBI:15378"/>
        <dbReference type="ChEBI" id="CHEBI:16526"/>
        <dbReference type="ChEBI" id="CHEBI:33019"/>
        <dbReference type="ChEBI" id="CHEBI:37575"/>
        <dbReference type="ChEBI" id="CHEBI:57841"/>
        <dbReference type="ChEBI" id="CHEBI:62890"/>
        <dbReference type="EC" id="2.5.1.3"/>
    </reaction>
</comment>
<dbReference type="Gene3D" id="3.20.20.70">
    <property type="entry name" value="Aldolase class I"/>
    <property type="match status" value="1"/>
</dbReference>
<evidence type="ECO:0000256" key="9">
    <source>
        <dbReference type="HAMAP-Rule" id="MF_00097"/>
    </source>
</evidence>
<feature type="binding site" evidence="9">
    <location>
        <begin position="141"/>
        <end position="143"/>
    </location>
    <ligand>
        <name>2-[(2R,5Z)-2-carboxy-4-methylthiazol-5(2H)-ylidene]ethyl phosphate</name>
        <dbReference type="ChEBI" id="CHEBI:62899"/>
    </ligand>
</feature>
<dbReference type="HAMAP" id="MF_00097">
    <property type="entry name" value="TMP_synthase"/>
    <property type="match status" value="1"/>
</dbReference>
<comment type="cofactor">
    <cofactor evidence="9">
        <name>Mg(2+)</name>
        <dbReference type="ChEBI" id="CHEBI:18420"/>
    </cofactor>
    <text evidence="9">Binds 1 Mg(2+) ion per subunit.</text>
</comment>
<feature type="binding site" evidence="9">
    <location>
        <begin position="190"/>
        <end position="191"/>
    </location>
    <ligand>
        <name>2-[(2R,5Z)-2-carboxy-4-methylthiazol-5(2H)-ylidene]ethyl phosphate</name>
        <dbReference type="ChEBI" id="CHEBI:62899"/>
    </ligand>
</feature>
<evidence type="ECO:0000256" key="5">
    <source>
        <dbReference type="ARBA" id="ARBA00022977"/>
    </source>
</evidence>
<feature type="binding site" evidence="9">
    <location>
        <position position="66"/>
    </location>
    <ligand>
        <name>4-amino-2-methyl-5-(diphosphooxymethyl)pyrimidine</name>
        <dbReference type="ChEBI" id="CHEBI:57841"/>
    </ligand>
</feature>
<dbReference type="CDD" id="cd00564">
    <property type="entry name" value="TMP_TenI"/>
    <property type="match status" value="1"/>
</dbReference>
<comment type="catalytic activity">
    <reaction evidence="8 9">
        <text>2-[(2R,5Z)-2-carboxy-4-methylthiazol-5(2H)-ylidene]ethyl phosphate + 4-amino-2-methyl-5-(diphosphooxymethyl)pyrimidine + 2 H(+) = thiamine phosphate + CO2 + diphosphate</text>
        <dbReference type="Rhea" id="RHEA:47844"/>
        <dbReference type="ChEBI" id="CHEBI:15378"/>
        <dbReference type="ChEBI" id="CHEBI:16526"/>
        <dbReference type="ChEBI" id="CHEBI:33019"/>
        <dbReference type="ChEBI" id="CHEBI:37575"/>
        <dbReference type="ChEBI" id="CHEBI:57841"/>
        <dbReference type="ChEBI" id="CHEBI:62899"/>
        <dbReference type="EC" id="2.5.1.3"/>
    </reaction>
</comment>
<evidence type="ECO:0000256" key="8">
    <source>
        <dbReference type="ARBA" id="ARBA00047883"/>
    </source>
</evidence>
<feature type="binding site" evidence="9">
    <location>
        <position position="144"/>
    </location>
    <ligand>
        <name>4-amino-2-methyl-5-(diphosphooxymethyl)pyrimidine</name>
        <dbReference type="ChEBI" id="CHEBI:57841"/>
    </ligand>
</feature>
<dbReference type="InterPro" id="IPR013785">
    <property type="entry name" value="Aldolase_TIM"/>
</dbReference>
<keyword evidence="2 9" id="KW-0808">Transferase</keyword>
<dbReference type="Pfam" id="PF02581">
    <property type="entry name" value="TMP-TENI"/>
    <property type="match status" value="1"/>
</dbReference>
<keyword evidence="12" id="KW-1185">Reference proteome</keyword>
<dbReference type="InterPro" id="IPR034291">
    <property type="entry name" value="TMP_synthase"/>
</dbReference>
<comment type="similarity">
    <text evidence="9">Belongs to the thiamine-phosphate synthase family.</text>
</comment>
<keyword evidence="4 9" id="KW-0460">Magnesium</keyword>
<evidence type="ECO:0000256" key="1">
    <source>
        <dbReference type="ARBA" id="ARBA00005165"/>
    </source>
</evidence>
<feature type="binding site" evidence="9">
    <location>
        <position position="67"/>
    </location>
    <ligand>
        <name>Mg(2+)</name>
        <dbReference type="ChEBI" id="CHEBI:18420"/>
    </ligand>
</feature>
<evidence type="ECO:0000256" key="4">
    <source>
        <dbReference type="ARBA" id="ARBA00022842"/>
    </source>
</evidence>
<dbReference type="InterPro" id="IPR022998">
    <property type="entry name" value="ThiamineP_synth_TenI"/>
</dbReference>
<organism evidence="11 12">
    <name type="scientific">Limnobacter litoralis</name>
    <dbReference type="NCBI Taxonomy" id="481366"/>
    <lineage>
        <taxon>Bacteria</taxon>
        <taxon>Pseudomonadati</taxon>
        <taxon>Pseudomonadota</taxon>
        <taxon>Betaproteobacteria</taxon>
        <taxon>Burkholderiales</taxon>
        <taxon>Burkholderiaceae</taxon>
        <taxon>Limnobacter</taxon>
    </lineage>
</organism>
<evidence type="ECO:0000256" key="2">
    <source>
        <dbReference type="ARBA" id="ARBA00022679"/>
    </source>
</evidence>
<accession>A0ABQ5YNU7</accession>
<feature type="binding site" evidence="9">
    <location>
        <begin position="34"/>
        <end position="38"/>
    </location>
    <ligand>
        <name>4-amino-2-methyl-5-(diphosphooxymethyl)pyrimidine</name>
        <dbReference type="ChEBI" id="CHEBI:57841"/>
    </ligand>
</feature>
<dbReference type="PANTHER" id="PTHR20857:SF15">
    <property type="entry name" value="THIAMINE-PHOSPHATE SYNTHASE"/>
    <property type="match status" value="1"/>
</dbReference>
<proteinExistence type="inferred from homology"/>
<evidence type="ECO:0000256" key="6">
    <source>
        <dbReference type="ARBA" id="ARBA00047334"/>
    </source>
</evidence>
<feature type="binding site" evidence="9">
    <location>
        <position position="95"/>
    </location>
    <ligand>
        <name>Mg(2+)</name>
        <dbReference type="ChEBI" id="CHEBI:18420"/>
    </ligand>
</feature>
<feature type="domain" description="Thiamine phosphate synthase/TenI" evidence="10">
    <location>
        <begin position="5"/>
        <end position="193"/>
    </location>
</feature>
<keyword evidence="5 9" id="KW-0784">Thiamine biosynthesis</keyword>
<evidence type="ECO:0000256" key="3">
    <source>
        <dbReference type="ARBA" id="ARBA00022723"/>
    </source>
</evidence>
<gene>
    <name evidence="9 11" type="primary">thiE</name>
    <name evidence="11" type="ORF">GCM10007875_00470</name>
</gene>
<dbReference type="SUPFAM" id="SSF51391">
    <property type="entry name" value="Thiamin phosphate synthase"/>
    <property type="match status" value="1"/>
</dbReference>
<feature type="binding site" evidence="9">
    <location>
        <position position="114"/>
    </location>
    <ligand>
        <name>4-amino-2-methyl-5-(diphosphooxymethyl)pyrimidine</name>
        <dbReference type="ChEBI" id="CHEBI:57841"/>
    </ligand>
</feature>
<dbReference type="Proteomes" id="UP001156664">
    <property type="component" value="Unassembled WGS sequence"/>
</dbReference>
<comment type="catalytic activity">
    <reaction evidence="6 9">
        <text>4-methyl-5-(2-phosphooxyethyl)-thiazole + 4-amino-2-methyl-5-(diphosphooxymethyl)pyrimidine + H(+) = thiamine phosphate + diphosphate</text>
        <dbReference type="Rhea" id="RHEA:22328"/>
        <dbReference type="ChEBI" id="CHEBI:15378"/>
        <dbReference type="ChEBI" id="CHEBI:33019"/>
        <dbReference type="ChEBI" id="CHEBI:37575"/>
        <dbReference type="ChEBI" id="CHEBI:57841"/>
        <dbReference type="ChEBI" id="CHEBI:58296"/>
        <dbReference type="EC" id="2.5.1.3"/>
    </reaction>
</comment>
<evidence type="ECO:0000313" key="12">
    <source>
        <dbReference type="Proteomes" id="UP001156664"/>
    </source>
</evidence>
<keyword evidence="3 9" id="KW-0479">Metal-binding</keyword>
<dbReference type="EC" id="2.5.1.3" evidence="9"/>
<evidence type="ECO:0000259" key="10">
    <source>
        <dbReference type="Pfam" id="PF02581"/>
    </source>
</evidence>
<dbReference type="PANTHER" id="PTHR20857">
    <property type="entry name" value="THIAMINE-PHOSPHATE PYROPHOSPHORYLASE"/>
    <property type="match status" value="1"/>
</dbReference>
<dbReference type="EMBL" id="BSOJ01000001">
    <property type="protein sequence ID" value="GLR24960.1"/>
    <property type="molecule type" value="Genomic_DNA"/>
</dbReference>
<dbReference type="InterPro" id="IPR036206">
    <property type="entry name" value="ThiamineP_synth_sf"/>
</dbReference>
<name>A0ABQ5YNU7_9BURK</name>
<evidence type="ECO:0000256" key="7">
    <source>
        <dbReference type="ARBA" id="ARBA00047851"/>
    </source>
</evidence>